<evidence type="ECO:0000313" key="2">
    <source>
        <dbReference type="Proteomes" id="UP000075806"/>
    </source>
</evidence>
<organism evidence="1 2">
    <name type="scientific">Alkalihalobacillus trypoxylicola</name>
    <dbReference type="NCBI Taxonomy" id="519424"/>
    <lineage>
        <taxon>Bacteria</taxon>
        <taxon>Bacillati</taxon>
        <taxon>Bacillota</taxon>
        <taxon>Bacilli</taxon>
        <taxon>Bacillales</taxon>
        <taxon>Bacillaceae</taxon>
        <taxon>Alkalihalobacillus</taxon>
    </lineage>
</organism>
<dbReference type="InterPro" id="IPR009794">
    <property type="entry name" value="ASRT"/>
</dbReference>
<dbReference type="PIRSF" id="PIRSF008711">
    <property type="entry name" value="UCP008711"/>
    <property type="match status" value="1"/>
</dbReference>
<accession>A0A162CTC7</accession>
<dbReference type="AlphaFoldDB" id="A0A162CTC7"/>
<keyword evidence="2" id="KW-1185">Reference proteome</keyword>
<reference evidence="1" key="1">
    <citation type="submission" date="2016-02" db="EMBL/GenBank/DDBJ databases">
        <title>Genome sequence of Bacillus trypoxylicola KCTC 13244(T).</title>
        <authorList>
            <person name="Jeong H."/>
            <person name="Park S.-H."/>
            <person name="Choi S.-K."/>
        </authorList>
    </citation>
    <scope>NUCLEOTIDE SEQUENCE [LARGE SCALE GENOMIC DNA]</scope>
    <source>
        <strain evidence="1">KCTC 13244</strain>
    </source>
</reference>
<protein>
    <recommendedName>
        <fullName evidence="3">Sensory rhodopsin transducer</fullName>
    </recommendedName>
</protein>
<evidence type="ECO:0008006" key="3">
    <source>
        <dbReference type="Google" id="ProtNLM"/>
    </source>
</evidence>
<dbReference type="Gene3D" id="2.60.290.11">
    <property type="entry name" value="TM1070-like"/>
    <property type="match status" value="1"/>
</dbReference>
<dbReference type="STRING" id="519424.AZF04_12230"/>
<gene>
    <name evidence="1" type="ORF">AZF04_12230</name>
</gene>
<comment type="caution">
    <text evidence="1">The sequence shown here is derived from an EMBL/GenBank/DDBJ whole genome shotgun (WGS) entry which is preliminary data.</text>
</comment>
<evidence type="ECO:0000313" key="1">
    <source>
        <dbReference type="EMBL" id="KYG26573.1"/>
    </source>
</evidence>
<proteinExistence type="predicted"/>
<dbReference type="SUPFAM" id="SSF89232">
    <property type="entry name" value="Hypothetical protein TM1070"/>
    <property type="match status" value="1"/>
</dbReference>
<dbReference type="EMBL" id="LTAO01000038">
    <property type="protein sequence ID" value="KYG26573.1"/>
    <property type="molecule type" value="Genomic_DNA"/>
</dbReference>
<name>A0A162CTC7_9BACI</name>
<dbReference type="RefSeq" id="WP_061950046.1">
    <property type="nucleotide sequence ID" value="NZ_LTAO01000038.1"/>
</dbReference>
<dbReference type="InterPro" id="IPR036698">
    <property type="entry name" value="TM1070-like_sf"/>
</dbReference>
<dbReference type="OrthoDB" id="512504at2"/>
<sequence length="125" mass="14121">MSTIQKGHLLWYIPDGYIPEISQGELLSHESICVLNTYQEDAELKITIYFEDREPIEEMNYLVPGKRTKHIRTSALEKNGQVIPVGVPYAIEVESSIPVIVQYSRLDSTQSELALMSTMGHPVNS</sequence>
<dbReference type="Pfam" id="PF07100">
    <property type="entry name" value="ASRT"/>
    <property type="match status" value="1"/>
</dbReference>
<dbReference type="Proteomes" id="UP000075806">
    <property type="component" value="Unassembled WGS sequence"/>
</dbReference>